<dbReference type="Proteomes" id="UP000828390">
    <property type="component" value="Unassembled WGS sequence"/>
</dbReference>
<dbReference type="AlphaFoldDB" id="A0A9D4HAK5"/>
<sequence length="127" mass="14805">MHEFNATKNKWTVFGELPRPLKNASCGAVVIKLTDTGCMEDETDEFVQRYTEMFDDHQLAHMSEQERLDRELAMRMMENFDPGDYLLDDDEDEDYDDEYGDMYYGDIGCVDDFGDLGVQLNNDEDED</sequence>
<protein>
    <submittedName>
        <fullName evidence="1">Uncharacterized protein</fullName>
    </submittedName>
</protein>
<evidence type="ECO:0000313" key="1">
    <source>
        <dbReference type="EMBL" id="KAH3829961.1"/>
    </source>
</evidence>
<reference evidence="1" key="2">
    <citation type="submission" date="2020-11" db="EMBL/GenBank/DDBJ databases">
        <authorList>
            <person name="McCartney M.A."/>
            <person name="Auch B."/>
            <person name="Kono T."/>
            <person name="Mallez S."/>
            <person name="Becker A."/>
            <person name="Gohl D.M."/>
            <person name="Silverstein K.A.T."/>
            <person name="Koren S."/>
            <person name="Bechman K.B."/>
            <person name="Herman A."/>
            <person name="Abrahante J.E."/>
            <person name="Garbe J."/>
        </authorList>
    </citation>
    <scope>NUCLEOTIDE SEQUENCE</scope>
    <source>
        <strain evidence="1">Duluth1</strain>
        <tissue evidence="1">Whole animal</tissue>
    </source>
</reference>
<accession>A0A9D4HAK5</accession>
<evidence type="ECO:0000313" key="2">
    <source>
        <dbReference type="Proteomes" id="UP000828390"/>
    </source>
</evidence>
<organism evidence="1 2">
    <name type="scientific">Dreissena polymorpha</name>
    <name type="common">Zebra mussel</name>
    <name type="synonym">Mytilus polymorpha</name>
    <dbReference type="NCBI Taxonomy" id="45954"/>
    <lineage>
        <taxon>Eukaryota</taxon>
        <taxon>Metazoa</taxon>
        <taxon>Spiralia</taxon>
        <taxon>Lophotrochozoa</taxon>
        <taxon>Mollusca</taxon>
        <taxon>Bivalvia</taxon>
        <taxon>Autobranchia</taxon>
        <taxon>Heteroconchia</taxon>
        <taxon>Euheterodonta</taxon>
        <taxon>Imparidentia</taxon>
        <taxon>Neoheterodontei</taxon>
        <taxon>Myida</taxon>
        <taxon>Dreissenoidea</taxon>
        <taxon>Dreissenidae</taxon>
        <taxon>Dreissena</taxon>
    </lineage>
</organism>
<reference evidence="1" key="1">
    <citation type="journal article" date="2019" name="bioRxiv">
        <title>The Genome of the Zebra Mussel, Dreissena polymorpha: A Resource for Invasive Species Research.</title>
        <authorList>
            <person name="McCartney M.A."/>
            <person name="Auch B."/>
            <person name="Kono T."/>
            <person name="Mallez S."/>
            <person name="Zhang Y."/>
            <person name="Obille A."/>
            <person name="Becker A."/>
            <person name="Abrahante J.E."/>
            <person name="Garbe J."/>
            <person name="Badalamenti J.P."/>
            <person name="Herman A."/>
            <person name="Mangelson H."/>
            <person name="Liachko I."/>
            <person name="Sullivan S."/>
            <person name="Sone E.D."/>
            <person name="Koren S."/>
            <person name="Silverstein K.A.T."/>
            <person name="Beckman K.B."/>
            <person name="Gohl D.M."/>
        </authorList>
    </citation>
    <scope>NUCLEOTIDE SEQUENCE</scope>
    <source>
        <strain evidence="1">Duluth1</strain>
        <tissue evidence="1">Whole animal</tissue>
    </source>
</reference>
<gene>
    <name evidence="1" type="ORF">DPMN_103194</name>
</gene>
<proteinExistence type="predicted"/>
<comment type="caution">
    <text evidence="1">The sequence shown here is derived from an EMBL/GenBank/DDBJ whole genome shotgun (WGS) entry which is preliminary data.</text>
</comment>
<dbReference type="EMBL" id="JAIWYP010000004">
    <property type="protein sequence ID" value="KAH3829961.1"/>
    <property type="molecule type" value="Genomic_DNA"/>
</dbReference>
<keyword evidence="2" id="KW-1185">Reference proteome</keyword>
<name>A0A9D4HAK5_DREPO</name>